<evidence type="ECO:0000256" key="2">
    <source>
        <dbReference type="ARBA" id="ARBA00022840"/>
    </source>
</evidence>
<evidence type="ECO:0000259" key="3">
    <source>
        <dbReference type="Pfam" id="PF06414"/>
    </source>
</evidence>
<sequence length="201" mass="22913">MQKKPSLIIVAGPNGSGKTTITEQGLEHEWFEGCHYINPDFIAQNDFDGWNDVSSVLKAAKQATALRYELLSQKKSIAFETVFSTEEKLDFIKQAKKAGYFIRLFFICTNSPVINASRIAQRFLEGGHEVPINKIISRYQKSIINAYQARDLVDRFYLYDNTVDGELPMLVARFADGKLVRRYLTALPNWAQDFFDEGTQV</sequence>
<dbReference type="InterPro" id="IPR010488">
    <property type="entry name" value="Zeta_toxin_domain"/>
</dbReference>
<dbReference type="GO" id="GO:0005524">
    <property type="term" value="F:ATP binding"/>
    <property type="evidence" value="ECO:0007669"/>
    <property type="project" value="UniProtKB-KW"/>
</dbReference>
<accession>F6DCX5</accession>
<evidence type="ECO:0000256" key="1">
    <source>
        <dbReference type="ARBA" id="ARBA00022741"/>
    </source>
</evidence>
<organism evidence="4 5">
    <name type="scientific">Thiomicrospira cyclica (strain DSM 14477 / JCM 11371 / ALM1)</name>
    <name type="common">Thioalkalimicrobium cyclicum</name>
    <dbReference type="NCBI Taxonomy" id="717773"/>
    <lineage>
        <taxon>Bacteria</taxon>
        <taxon>Pseudomonadati</taxon>
        <taxon>Pseudomonadota</taxon>
        <taxon>Gammaproteobacteria</taxon>
        <taxon>Thiotrichales</taxon>
        <taxon>Piscirickettsiaceae</taxon>
        <taxon>Thiomicrospira</taxon>
    </lineage>
</organism>
<dbReference type="Proteomes" id="UP000009232">
    <property type="component" value="Chromosome"/>
</dbReference>
<dbReference type="GO" id="GO:0016301">
    <property type="term" value="F:kinase activity"/>
    <property type="evidence" value="ECO:0007669"/>
    <property type="project" value="InterPro"/>
</dbReference>
<dbReference type="Pfam" id="PF06414">
    <property type="entry name" value="Zeta_toxin"/>
    <property type="match status" value="1"/>
</dbReference>
<dbReference type="HOGENOM" id="CLU_094497_0_0_6"/>
<evidence type="ECO:0000313" key="4">
    <source>
        <dbReference type="EMBL" id="AEG31711.1"/>
    </source>
</evidence>
<dbReference type="SUPFAM" id="SSF52540">
    <property type="entry name" value="P-loop containing nucleoside triphosphate hydrolases"/>
    <property type="match status" value="1"/>
</dbReference>
<dbReference type="KEGG" id="tcy:Thicy_0944"/>
<dbReference type="PANTHER" id="PTHR39206">
    <property type="entry name" value="SLL8004 PROTEIN"/>
    <property type="match status" value="1"/>
</dbReference>
<feature type="domain" description="Zeta toxin" evidence="3">
    <location>
        <begin position="2"/>
        <end position="141"/>
    </location>
</feature>
<keyword evidence="2" id="KW-0067">ATP-binding</keyword>
<dbReference type="RefSeq" id="WP_013835489.1">
    <property type="nucleotide sequence ID" value="NC_015581.1"/>
</dbReference>
<gene>
    <name evidence="4" type="ordered locus">Thicy_0944</name>
</gene>
<dbReference type="eggNOG" id="COG4185">
    <property type="taxonomic scope" value="Bacteria"/>
</dbReference>
<dbReference type="AlphaFoldDB" id="F6DCX5"/>
<dbReference type="PANTHER" id="PTHR39206:SF1">
    <property type="entry name" value="SLL8004 PROTEIN"/>
    <property type="match status" value="1"/>
</dbReference>
<evidence type="ECO:0000313" key="5">
    <source>
        <dbReference type="Proteomes" id="UP000009232"/>
    </source>
</evidence>
<dbReference type="Gene3D" id="3.40.50.300">
    <property type="entry name" value="P-loop containing nucleotide triphosphate hydrolases"/>
    <property type="match status" value="1"/>
</dbReference>
<dbReference type="OrthoDB" id="9791543at2"/>
<dbReference type="STRING" id="717773.Thicy_0944"/>
<keyword evidence="1" id="KW-0547">Nucleotide-binding</keyword>
<dbReference type="EMBL" id="CP002776">
    <property type="protein sequence ID" value="AEG31711.1"/>
    <property type="molecule type" value="Genomic_DNA"/>
</dbReference>
<proteinExistence type="predicted"/>
<name>F6DCX5_THICA</name>
<keyword evidence="5" id="KW-1185">Reference proteome</keyword>
<dbReference type="InterPro" id="IPR027417">
    <property type="entry name" value="P-loop_NTPase"/>
</dbReference>
<reference evidence="4 5" key="1">
    <citation type="submission" date="2011-05" db="EMBL/GenBank/DDBJ databases">
        <title>Complete sequence of Thioalkalimicrobium cyclicum ALM1.</title>
        <authorList>
            <consortium name="US DOE Joint Genome Institute"/>
            <person name="Lucas S."/>
            <person name="Han J."/>
            <person name="Lapidus A."/>
            <person name="Cheng J.-F."/>
            <person name="Goodwin L."/>
            <person name="Pitluck S."/>
            <person name="Peters L."/>
            <person name="Mikhailova N."/>
            <person name="Davenport K."/>
            <person name="Han C."/>
            <person name="Tapia R."/>
            <person name="Land M."/>
            <person name="Hauser L."/>
            <person name="Kyrpides N."/>
            <person name="Ivanova N."/>
            <person name="Pagani I."/>
            <person name="Kappler U."/>
            <person name="Woyke T."/>
        </authorList>
    </citation>
    <scope>NUCLEOTIDE SEQUENCE [LARGE SCALE GENOMIC DNA]</scope>
    <source>
        <strain evidence="5">DSM 14477 / JCM 11371 / ALM1</strain>
    </source>
</reference>
<protein>
    <submittedName>
        <fullName evidence="4">AAA ATPase</fullName>
    </submittedName>
</protein>